<sequence>MRRWEEGFDECHLTEITFSTVFACTMCIADQIWPPEAAAGPTGTAAGAASLLGPQAFLGLDLVVRTIAGDGAFDGGEGAGRRGVVTSNGVRSSSSKWQLMREGVGEERRIRRERRRPKRPKRGGERI</sequence>
<dbReference type="AlphaFoldDB" id="A0A6G1BRB6"/>
<protein>
    <submittedName>
        <fullName evidence="2">Uncharacterized protein</fullName>
    </submittedName>
</protein>
<evidence type="ECO:0000313" key="2">
    <source>
        <dbReference type="EMBL" id="KAF0890307.1"/>
    </source>
</evidence>
<proteinExistence type="predicted"/>
<keyword evidence="3" id="KW-1185">Reference proteome</keyword>
<dbReference type="Proteomes" id="UP000479710">
    <property type="component" value="Unassembled WGS sequence"/>
</dbReference>
<name>A0A6G1BRB6_9ORYZ</name>
<feature type="compositionally biased region" description="Basic residues" evidence="1">
    <location>
        <begin position="111"/>
        <end position="121"/>
    </location>
</feature>
<reference evidence="2 3" key="1">
    <citation type="submission" date="2019-11" db="EMBL/GenBank/DDBJ databases">
        <title>Whole genome sequence of Oryza granulata.</title>
        <authorList>
            <person name="Li W."/>
        </authorList>
    </citation>
    <scope>NUCLEOTIDE SEQUENCE [LARGE SCALE GENOMIC DNA]</scope>
    <source>
        <strain evidence="3">cv. Menghai</strain>
        <tissue evidence="2">Leaf</tissue>
    </source>
</reference>
<evidence type="ECO:0000256" key="1">
    <source>
        <dbReference type="SAM" id="MobiDB-lite"/>
    </source>
</evidence>
<comment type="caution">
    <text evidence="2">The sequence shown here is derived from an EMBL/GenBank/DDBJ whole genome shotgun (WGS) entry which is preliminary data.</text>
</comment>
<gene>
    <name evidence="2" type="ORF">E2562_002719</name>
</gene>
<organism evidence="2 3">
    <name type="scientific">Oryza meyeriana var. granulata</name>
    <dbReference type="NCBI Taxonomy" id="110450"/>
    <lineage>
        <taxon>Eukaryota</taxon>
        <taxon>Viridiplantae</taxon>
        <taxon>Streptophyta</taxon>
        <taxon>Embryophyta</taxon>
        <taxon>Tracheophyta</taxon>
        <taxon>Spermatophyta</taxon>
        <taxon>Magnoliopsida</taxon>
        <taxon>Liliopsida</taxon>
        <taxon>Poales</taxon>
        <taxon>Poaceae</taxon>
        <taxon>BOP clade</taxon>
        <taxon>Oryzoideae</taxon>
        <taxon>Oryzeae</taxon>
        <taxon>Oryzinae</taxon>
        <taxon>Oryza</taxon>
        <taxon>Oryza meyeriana</taxon>
    </lineage>
</organism>
<feature type="region of interest" description="Disordered" evidence="1">
    <location>
        <begin position="74"/>
        <end position="127"/>
    </location>
</feature>
<accession>A0A6G1BRB6</accession>
<evidence type="ECO:0000313" key="3">
    <source>
        <dbReference type="Proteomes" id="UP000479710"/>
    </source>
</evidence>
<dbReference type="EMBL" id="SPHZ02000011">
    <property type="protein sequence ID" value="KAF0890307.1"/>
    <property type="molecule type" value="Genomic_DNA"/>
</dbReference>
<feature type="compositionally biased region" description="Polar residues" evidence="1">
    <location>
        <begin position="85"/>
        <end position="97"/>
    </location>
</feature>